<evidence type="ECO:0000313" key="1">
    <source>
        <dbReference type="EMBL" id="EMJ79363.1"/>
    </source>
</evidence>
<sequence>MFPEILQLIPRVRISILGKLKVAVFSRFLNSVMGRCRLWQVP</sequence>
<dbReference type="Proteomes" id="UP000011873">
    <property type="component" value="Unassembled WGS sequence"/>
</dbReference>
<proteinExistence type="predicted"/>
<dbReference type="PATRIC" id="fig|1218567.3.peg.3370"/>
<evidence type="ECO:0000313" key="2">
    <source>
        <dbReference type="Proteomes" id="UP000011873"/>
    </source>
</evidence>
<dbReference type="EMBL" id="ANMU01000130">
    <property type="protein sequence ID" value="EMJ79363.1"/>
    <property type="molecule type" value="Genomic_DNA"/>
</dbReference>
<protein>
    <submittedName>
        <fullName evidence="1">Uncharacterized protein</fullName>
    </submittedName>
</protein>
<organism evidence="1 2">
    <name type="scientific">Leptospira borgpetersenii serovar Hardjo-bovis str. Sponselee</name>
    <dbReference type="NCBI Taxonomy" id="1303729"/>
    <lineage>
        <taxon>Bacteria</taxon>
        <taxon>Pseudomonadati</taxon>
        <taxon>Spirochaetota</taxon>
        <taxon>Spirochaetia</taxon>
        <taxon>Leptospirales</taxon>
        <taxon>Leptospiraceae</taxon>
        <taxon>Leptospira</taxon>
    </lineage>
</organism>
<name>M6BSK7_LEPBO</name>
<dbReference type="AlphaFoldDB" id="M6BSK7"/>
<gene>
    <name evidence="1" type="ORF">LEP1GSC016_0679</name>
</gene>
<comment type="caution">
    <text evidence="1">The sequence shown here is derived from an EMBL/GenBank/DDBJ whole genome shotgun (WGS) entry which is preliminary data.</text>
</comment>
<reference evidence="1 2" key="1">
    <citation type="submission" date="2013-01" db="EMBL/GenBank/DDBJ databases">
        <authorList>
            <person name="Harkins D.M."/>
            <person name="Durkin A.S."/>
            <person name="Brinkac L.M."/>
            <person name="Haft D.H."/>
            <person name="Selengut J.D."/>
            <person name="Sanka R."/>
            <person name="DePew J."/>
            <person name="Purushe J."/>
            <person name="Galloway R.L."/>
            <person name="Vinetz J.M."/>
            <person name="Sutton G.G."/>
            <person name="Nierman W.C."/>
            <person name="Fouts D.E."/>
        </authorList>
    </citation>
    <scope>NUCLEOTIDE SEQUENCE [LARGE SCALE GENOMIC DNA]</scope>
    <source>
        <strain evidence="1 2">Sponselee CDC</strain>
    </source>
</reference>
<accession>M6BSK7</accession>